<sequence>MLDRRSHPSLMHVADHPTPLHTVAYGVTIRYRMEMRNRERLKTEDWTTAALVALAEGGIAAVAVEPLATSLGATKGSFYWHFSNRDALVEAALLEWERIDTEEVIALVQEEPDVHRRLRTLLAVAIGDESERSGNRVELALQSTAGHPLVAPVLARVTDRRVRYLTDQFSALGFDAEHSRQRALLAYTAYLGHAQLAHATPGAAPTDSELSAYIDSVIARLIAP</sequence>
<keyword evidence="7" id="KW-1185">Reference proteome</keyword>
<dbReference type="PANTHER" id="PTHR47506">
    <property type="entry name" value="TRANSCRIPTIONAL REGULATORY PROTEIN"/>
    <property type="match status" value="1"/>
</dbReference>
<evidence type="ECO:0000256" key="1">
    <source>
        <dbReference type="ARBA" id="ARBA00023015"/>
    </source>
</evidence>
<organism evidence="6 7">
    <name type="scientific">Brevibacterium picturae</name>
    <dbReference type="NCBI Taxonomy" id="260553"/>
    <lineage>
        <taxon>Bacteria</taxon>
        <taxon>Bacillati</taxon>
        <taxon>Actinomycetota</taxon>
        <taxon>Actinomycetes</taxon>
        <taxon>Micrococcales</taxon>
        <taxon>Brevibacteriaceae</taxon>
        <taxon>Brevibacterium</taxon>
    </lineage>
</organism>
<dbReference type="InterPro" id="IPR036271">
    <property type="entry name" value="Tet_transcr_reg_TetR-rel_C_sf"/>
</dbReference>
<reference evidence="7" key="1">
    <citation type="journal article" date="2019" name="Int. J. Syst. Evol. Microbiol.">
        <title>The Global Catalogue of Microorganisms (GCM) 10K type strain sequencing project: providing services to taxonomists for standard genome sequencing and annotation.</title>
        <authorList>
            <consortium name="The Broad Institute Genomics Platform"/>
            <consortium name="The Broad Institute Genome Sequencing Center for Infectious Disease"/>
            <person name="Wu L."/>
            <person name="Ma J."/>
        </authorList>
    </citation>
    <scope>NUCLEOTIDE SEQUENCE [LARGE SCALE GENOMIC DNA]</scope>
    <source>
        <strain evidence="7">JCM 13319</strain>
    </source>
</reference>
<dbReference type="EMBL" id="BAAALY010000012">
    <property type="protein sequence ID" value="GAA1549810.1"/>
    <property type="molecule type" value="Genomic_DNA"/>
</dbReference>
<keyword evidence="1" id="KW-0805">Transcription regulation</keyword>
<dbReference type="InterPro" id="IPR001647">
    <property type="entry name" value="HTH_TetR"/>
</dbReference>
<dbReference type="SUPFAM" id="SSF46689">
    <property type="entry name" value="Homeodomain-like"/>
    <property type="match status" value="1"/>
</dbReference>
<dbReference type="Gene3D" id="1.10.357.10">
    <property type="entry name" value="Tetracycline Repressor, domain 2"/>
    <property type="match status" value="1"/>
</dbReference>
<evidence type="ECO:0000259" key="5">
    <source>
        <dbReference type="PROSITE" id="PS50977"/>
    </source>
</evidence>
<evidence type="ECO:0000313" key="7">
    <source>
        <dbReference type="Proteomes" id="UP001501791"/>
    </source>
</evidence>
<comment type="caution">
    <text evidence="6">The sequence shown here is derived from an EMBL/GenBank/DDBJ whole genome shotgun (WGS) entry which is preliminary data.</text>
</comment>
<evidence type="ECO:0000256" key="4">
    <source>
        <dbReference type="PROSITE-ProRule" id="PRU00335"/>
    </source>
</evidence>
<feature type="DNA-binding region" description="H-T-H motif" evidence="4">
    <location>
        <begin position="63"/>
        <end position="82"/>
    </location>
</feature>
<accession>A0ABP4MX77</accession>
<gene>
    <name evidence="6" type="ORF">GCM10009691_25470</name>
</gene>
<protein>
    <submittedName>
        <fullName evidence="6">TetR/AcrR family transcriptional regulator</fullName>
    </submittedName>
</protein>
<dbReference type="PANTHER" id="PTHR47506:SF7">
    <property type="entry name" value="TRANSCRIPTIONAL REGULATORY PROTEIN"/>
    <property type="match status" value="1"/>
</dbReference>
<evidence type="ECO:0000256" key="2">
    <source>
        <dbReference type="ARBA" id="ARBA00023125"/>
    </source>
</evidence>
<evidence type="ECO:0000256" key="3">
    <source>
        <dbReference type="ARBA" id="ARBA00023163"/>
    </source>
</evidence>
<name>A0ABP4MX77_9MICO</name>
<dbReference type="PROSITE" id="PS50977">
    <property type="entry name" value="HTH_TETR_2"/>
    <property type="match status" value="1"/>
</dbReference>
<evidence type="ECO:0000313" key="6">
    <source>
        <dbReference type="EMBL" id="GAA1549810.1"/>
    </source>
</evidence>
<proteinExistence type="predicted"/>
<keyword evidence="2 4" id="KW-0238">DNA-binding</keyword>
<dbReference type="InterPro" id="IPR009057">
    <property type="entry name" value="Homeodomain-like_sf"/>
</dbReference>
<dbReference type="Pfam" id="PF00440">
    <property type="entry name" value="TetR_N"/>
    <property type="match status" value="1"/>
</dbReference>
<feature type="domain" description="HTH tetR-type" evidence="5">
    <location>
        <begin position="40"/>
        <end position="100"/>
    </location>
</feature>
<dbReference type="Proteomes" id="UP001501791">
    <property type="component" value="Unassembled WGS sequence"/>
</dbReference>
<keyword evidence="3" id="KW-0804">Transcription</keyword>
<dbReference type="SUPFAM" id="SSF48498">
    <property type="entry name" value="Tetracyclin repressor-like, C-terminal domain"/>
    <property type="match status" value="1"/>
</dbReference>